<proteinExistence type="predicted"/>
<keyword evidence="3" id="KW-1185">Reference proteome</keyword>
<sequence length="242" mass="28207">MSYQSNSYSSYQTDVSPQKKFSWKGALFKFFFLIVFFLFLSVLPFTMMIRSGIYMYHTYALGVWFGLSAGVLVLTLILLFYLLVGYLFFFRKYKASFVAIKRIVLTVFLFVISYTVFALFSFTGKNAKTDQIKQEYAQLHPYLKISLRTLLLLDKDVLITSVSRQPEDYTKMGLSSKSKSLHFVQNTGYVHAMDLRTNGRPVWMIWFSQIYFNTLGFNIVRHGGTADHLHVSLSTYERQQSW</sequence>
<evidence type="ECO:0000313" key="2">
    <source>
        <dbReference type="EMBL" id="NME68707.1"/>
    </source>
</evidence>
<comment type="caution">
    <text evidence="2">The sequence shown here is derived from an EMBL/GenBank/DDBJ whole genome shotgun (WGS) entry which is preliminary data.</text>
</comment>
<organism evidence="2 3">
    <name type="scientific">Flammeovirga aprica JL-4</name>
    <dbReference type="NCBI Taxonomy" id="694437"/>
    <lineage>
        <taxon>Bacteria</taxon>
        <taxon>Pseudomonadati</taxon>
        <taxon>Bacteroidota</taxon>
        <taxon>Cytophagia</taxon>
        <taxon>Cytophagales</taxon>
        <taxon>Flammeovirgaceae</taxon>
        <taxon>Flammeovirga</taxon>
    </lineage>
</organism>
<name>A0A7X9P3V4_9BACT</name>
<keyword evidence="1" id="KW-0472">Membrane</keyword>
<dbReference type="Proteomes" id="UP000576082">
    <property type="component" value="Unassembled WGS sequence"/>
</dbReference>
<feature type="transmembrane region" description="Helical" evidence="1">
    <location>
        <begin position="26"/>
        <end position="49"/>
    </location>
</feature>
<accession>A0A7X9P3V4</accession>
<gene>
    <name evidence="2" type="ORF">HHU12_12115</name>
</gene>
<dbReference type="RefSeq" id="WP_169657002.1">
    <property type="nucleotide sequence ID" value="NZ_JABANE010000027.1"/>
</dbReference>
<dbReference type="EMBL" id="JABANE010000027">
    <property type="protein sequence ID" value="NME68707.1"/>
    <property type="molecule type" value="Genomic_DNA"/>
</dbReference>
<reference evidence="2 3" key="1">
    <citation type="submission" date="2020-04" db="EMBL/GenBank/DDBJ databases">
        <title>Flammeovirga sp. SR4, a novel species isolated from seawater.</title>
        <authorList>
            <person name="Wang X."/>
        </authorList>
    </citation>
    <scope>NUCLEOTIDE SEQUENCE [LARGE SCALE GENOMIC DNA]</scope>
    <source>
        <strain evidence="2 3">ATCC 23126</strain>
    </source>
</reference>
<protein>
    <submittedName>
        <fullName evidence="2">Uncharacterized protein</fullName>
    </submittedName>
</protein>
<keyword evidence="1" id="KW-0812">Transmembrane</keyword>
<feature type="transmembrane region" description="Helical" evidence="1">
    <location>
        <begin position="61"/>
        <end position="90"/>
    </location>
</feature>
<evidence type="ECO:0000256" key="1">
    <source>
        <dbReference type="SAM" id="Phobius"/>
    </source>
</evidence>
<feature type="transmembrane region" description="Helical" evidence="1">
    <location>
        <begin position="102"/>
        <end position="122"/>
    </location>
</feature>
<keyword evidence="1" id="KW-1133">Transmembrane helix</keyword>
<evidence type="ECO:0000313" key="3">
    <source>
        <dbReference type="Proteomes" id="UP000576082"/>
    </source>
</evidence>
<dbReference type="AlphaFoldDB" id="A0A7X9P3V4"/>